<organism evidence="1 2">
    <name type="scientific">Kwoniella bestiolae CBS 10118</name>
    <dbReference type="NCBI Taxonomy" id="1296100"/>
    <lineage>
        <taxon>Eukaryota</taxon>
        <taxon>Fungi</taxon>
        <taxon>Dikarya</taxon>
        <taxon>Basidiomycota</taxon>
        <taxon>Agaricomycotina</taxon>
        <taxon>Tremellomycetes</taxon>
        <taxon>Tremellales</taxon>
        <taxon>Cryptococcaceae</taxon>
        <taxon>Kwoniella</taxon>
    </lineage>
</organism>
<evidence type="ECO:0000313" key="1">
    <source>
        <dbReference type="EMBL" id="WVW84297.1"/>
    </source>
</evidence>
<reference evidence="1" key="2">
    <citation type="submission" date="2024-02" db="EMBL/GenBank/DDBJ databases">
        <title>Comparative genomics of Cryptococcus and Kwoniella reveals pathogenesis evolution and contrasting modes of karyotype evolution via chromosome fusion or intercentromeric recombination.</title>
        <authorList>
            <person name="Coelho M.A."/>
            <person name="David-Palma M."/>
            <person name="Shea T."/>
            <person name="Bowers K."/>
            <person name="McGinley-Smith S."/>
            <person name="Mohammad A.W."/>
            <person name="Gnirke A."/>
            <person name="Yurkov A.M."/>
            <person name="Nowrousian M."/>
            <person name="Sun S."/>
            <person name="Cuomo C.A."/>
            <person name="Heitman J."/>
        </authorList>
    </citation>
    <scope>NUCLEOTIDE SEQUENCE</scope>
    <source>
        <strain evidence="1">CBS 10118</strain>
    </source>
</reference>
<gene>
    <name evidence="1" type="ORF">I302_106329</name>
</gene>
<proteinExistence type="predicted"/>
<dbReference type="KEGG" id="kbi:30209852"/>
<keyword evidence="2" id="KW-1185">Reference proteome</keyword>
<protein>
    <submittedName>
        <fullName evidence="1">Uncharacterized protein</fullName>
    </submittedName>
</protein>
<dbReference type="GeneID" id="30209852"/>
<dbReference type="EMBL" id="CP144544">
    <property type="protein sequence ID" value="WVW84297.1"/>
    <property type="molecule type" value="Genomic_DNA"/>
</dbReference>
<accession>A0AAJ8KBL3</accession>
<dbReference type="AlphaFoldDB" id="A0AAJ8KBL3"/>
<sequence>MIDHALADSTVKASPPIYPHSWREIINGTLEEQFVLVTLGSLNELIQPDFVPSTEHIQLLLYLALNHSTHNIPPELPIQTLSKILSLHQPISFAQAIPFHPSATGSKEQDPIWLQWDYKRSDLHRSIWKCMRGCEEEGVWALIWEKEKDGSGGDKKRKRYSNLDEEEGRRDRKIGKEGWELLGWLVSFWEKDRSERTEEIDTHVYSPLFVRQLPKPFDRTGQLPRNDASFPLTTLKAAYLTSKAGEEGERRKSIAVRLLLLVLDTASGTKPPFHPSSLSSSLIHTLRFFAITDIQDIMRKLGRSRHWRIACHILTLLFEDSGGMRNTKLAQRRADKNLIKREFGSSSLDRPTARYLFEELIPLLGVTRDVHVDNEARMIMLLLELLSIMKVQAYDAEDLQDIRKKYKGNREWWDKMDCSMDAEKLKTPYVMLLKRCIKNIL</sequence>
<evidence type="ECO:0000313" key="2">
    <source>
        <dbReference type="Proteomes" id="UP000092730"/>
    </source>
</evidence>
<dbReference type="RefSeq" id="XP_065726324.1">
    <property type="nucleotide sequence ID" value="XM_065870252.1"/>
</dbReference>
<name>A0AAJ8KBL3_9TREE</name>
<reference evidence="1" key="1">
    <citation type="submission" date="2013-07" db="EMBL/GenBank/DDBJ databases">
        <authorList>
            <consortium name="The Broad Institute Genome Sequencing Platform"/>
            <person name="Cuomo C."/>
            <person name="Litvintseva A."/>
            <person name="Chen Y."/>
            <person name="Heitman J."/>
            <person name="Sun S."/>
            <person name="Springer D."/>
            <person name="Dromer F."/>
            <person name="Young S.K."/>
            <person name="Zeng Q."/>
            <person name="Gargeya S."/>
            <person name="Fitzgerald M."/>
            <person name="Abouelleil A."/>
            <person name="Alvarado L."/>
            <person name="Berlin A.M."/>
            <person name="Chapman S.B."/>
            <person name="Dewar J."/>
            <person name="Goldberg J."/>
            <person name="Griggs A."/>
            <person name="Gujja S."/>
            <person name="Hansen M."/>
            <person name="Howarth C."/>
            <person name="Imamovic A."/>
            <person name="Larimer J."/>
            <person name="McCowan C."/>
            <person name="Murphy C."/>
            <person name="Pearson M."/>
            <person name="Priest M."/>
            <person name="Roberts A."/>
            <person name="Saif S."/>
            <person name="Shea T."/>
            <person name="Sykes S."/>
            <person name="Wortman J."/>
            <person name="Nusbaum C."/>
            <person name="Birren B."/>
        </authorList>
    </citation>
    <scope>NUCLEOTIDE SEQUENCE</scope>
    <source>
        <strain evidence="1">CBS 10118</strain>
    </source>
</reference>
<dbReference type="Proteomes" id="UP000092730">
    <property type="component" value="Chromosome 4"/>
</dbReference>